<sequence length="71" mass="7600">MPTPLLKPGNLITPLSGYFPVFKKRSLSLSGNNFPLSELPHSAIKTFASVVGEAMVVAALSLATWNLRAKC</sequence>
<evidence type="ECO:0000313" key="1">
    <source>
        <dbReference type="EMBL" id="MBB3153689.1"/>
    </source>
</evidence>
<keyword evidence="2" id="KW-1185">Reference proteome</keyword>
<reference evidence="1 2" key="1">
    <citation type="submission" date="2020-08" db="EMBL/GenBank/DDBJ databases">
        <title>Genomic Encyclopedia of Type Strains, Phase III (KMG-III): the genomes of soil and plant-associated and newly described type strains.</title>
        <authorList>
            <person name="Whitman W."/>
        </authorList>
    </citation>
    <scope>NUCLEOTIDE SEQUENCE [LARGE SCALE GENOMIC DNA]</scope>
    <source>
        <strain evidence="1 2">CECT 8234</strain>
    </source>
</reference>
<evidence type="ECO:0000313" key="2">
    <source>
        <dbReference type="Proteomes" id="UP000518605"/>
    </source>
</evidence>
<comment type="caution">
    <text evidence="1">The sequence shown here is derived from an EMBL/GenBank/DDBJ whole genome shotgun (WGS) entry which is preliminary data.</text>
</comment>
<accession>A0A7W5CAP4</accession>
<gene>
    <name evidence="1" type="ORF">FHS16_003764</name>
</gene>
<dbReference type="Proteomes" id="UP000518605">
    <property type="component" value="Unassembled WGS sequence"/>
</dbReference>
<name>A0A7W5CAP4_9BACL</name>
<proteinExistence type="predicted"/>
<dbReference type="RefSeq" id="WP_183565751.1">
    <property type="nucleotide sequence ID" value="NZ_CBCSLB010000010.1"/>
</dbReference>
<protein>
    <submittedName>
        <fullName evidence="1">Uncharacterized protein</fullName>
    </submittedName>
</protein>
<organism evidence="1 2">
    <name type="scientific">Paenibacillus endophyticus</name>
    <dbReference type="NCBI Taxonomy" id="1294268"/>
    <lineage>
        <taxon>Bacteria</taxon>
        <taxon>Bacillati</taxon>
        <taxon>Bacillota</taxon>
        <taxon>Bacilli</taxon>
        <taxon>Bacillales</taxon>
        <taxon>Paenibacillaceae</taxon>
        <taxon>Paenibacillus</taxon>
    </lineage>
</organism>
<dbReference type="AlphaFoldDB" id="A0A7W5CAP4"/>
<dbReference type="EMBL" id="JACHXW010000011">
    <property type="protein sequence ID" value="MBB3153689.1"/>
    <property type="molecule type" value="Genomic_DNA"/>
</dbReference>